<comment type="caution">
    <text evidence="3">The sequence shown here is derived from an EMBL/GenBank/DDBJ whole genome shotgun (WGS) entry which is preliminary data.</text>
</comment>
<feature type="domain" description="FBD" evidence="2">
    <location>
        <begin position="369"/>
        <end position="446"/>
    </location>
</feature>
<dbReference type="Pfam" id="PF00646">
    <property type="entry name" value="F-box"/>
    <property type="match status" value="1"/>
</dbReference>
<evidence type="ECO:0000259" key="2">
    <source>
        <dbReference type="SMART" id="SM00579"/>
    </source>
</evidence>
<evidence type="ECO:0000313" key="4">
    <source>
        <dbReference type="Proteomes" id="UP000694251"/>
    </source>
</evidence>
<dbReference type="PANTHER" id="PTHR31900">
    <property type="entry name" value="F-BOX/RNI SUPERFAMILY PROTEIN-RELATED"/>
    <property type="match status" value="1"/>
</dbReference>
<dbReference type="OrthoDB" id="1298252at2759"/>
<reference evidence="3 4" key="1">
    <citation type="submission" date="2020-12" db="EMBL/GenBank/DDBJ databases">
        <title>Concerted genomic and epigenomic changes stabilize Arabidopsis allopolyploids.</title>
        <authorList>
            <person name="Chen Z."/>
        </authorList>
    </citation>
    <scope>NUCLEOTIDE SEQUENCE [LARGE SCALE GENOMIC DNA]</scope>
    <source>
        <strain evidence="3">As9502</strain>
        <tissue evidence="3">Leaf</tissue>
    </source>
</reference>
<dbReference type="InterPro" id="IPR001810">
    <property type="entry name" value="F-box_dom"/>
</dbReference>
<dbReference type="Proteomes" id="UP000694251">
    <property type="component" value="Chromosome 1"/>
</dbReference>
<dbReference type="InterPro" id="IPR006566">
    <property type="entry name" value="FBD"/>
</dbReference>
<keyword evidence="4" id="KW-1185">Reference proteome</keyword>
<sequence>MENKDLISQLLPDHLLHEILLKLATKDSVKTSILSTRWRYIWQRVPGLDLNQTNFRYKGLKGFVNRFLDLDKKSLIYQLKLEFDGRKYETEGSLFNKWVDSVVTRGFQHLVVVAKIFGSCNKNNYCPIKLPGSISMCETLVHLKLVEVGIDSFDSVSLPRLETMHLLSVWFSSEAALERLISSSPVLQVLYIEKVWNVEVIRVRSQTLYSLRMRIWKRDLDWNKDLTKIGLVIDAPRLKSLNLQIHRFKDLVLNSVCSPLKVDISISEGEFNPINSLTMKTLRTFIAWISNVTNLALNYRCLEAMYAYSSSEPLPQFSNLTHLEVSMDSSCLKLLPTFLASCPNLKSLELWVHDHRLDILDISRSTMPKCLLTSLKFVTIYSTAMISSSVENQVETELVKYILGNAAVVKELTLRFILWAEEHRFQLSKQILAFPKLSSACQVFLHSSFF</sequence>
<dbReference type="InterPro" id="IPR050232">
    <property type="entry name" value="FBL13/AtMIF1-like"/>
</dbReference>
<accession>A0A8T2HLA1</accession>
<dbReference type="Pfam" id="PF08387">
    <property type="entry name" value="FBD"/>
    <property type="match status" value="1"/>
</dbReference>
<dbReference type="PANTHER" id="PTHR31900:SF25">
    <property type="entry name" value="FBD DOMAIN-CONTAINING PROTEIN"/>
    <property type="match status" value="1"/>
</dbReference>
<protein>
    <submittedName>
        <fullName evidence="3">F-box domain</fullName>
    </submittedName>
</protein>
<dbReference type="Pfam" id="PF24758">
    <property type="entry name" value="LRR_At5g56370"/>
    <property type="match status" value="1"/>
</dbReference>
<evidence type="ECO:0000313" key="3">
    <source>
        <dbReference type="EMBL" id="KAG7660060.1"/>
    </source>
</evidence>
<organism evidence="3 4">
    <name type="scientific">Arabidopsis suecica</name>
    <name type="common">Swedish thale-cress</name>
    <name type="synonym">Cardaminopsis suecica</name>
    <dbReference type="NCBI Taxonomy" id="45249"/>
    <lineage>
        <taxon>Eukaryota</taxon>
        <taxon>Viridiplantae</taxon>
        <taxon>Streptophyta</taxon>
        <taxon>Embryophyta</taxon>
        <taxon>Tracheophyta</taxon>
        <taxon>Spermatophyta</taxon>
        <taxon>Magnoliopsida</taxon>
        <taxon>eudicotyledons</taxon>
        <taxon>Gunneridae</taxon>
        <taxon>Pentapetalae</taxon>
        <taxon>rosids</taxon>
        <taxon>malvids</taxon>
        <taxon>Brassicales</taxon>
        <taxon>Brassicaceae</taxon>
        <taxon>Camelineae</taxon>
        <taxon>Arabidopsis</taxon>
    </lineage>
</organism>
<dbReference type="InterPro" id="IPR055411">
    <property type="entry name" value="LRR_FXL15/At3g58940/PEG3-like"/>
</dbReference>
<dbReference type="SMART" id="SM00579">
    <property type="entry name" value="FBD"/>
    <property type="match status" value="1"/>
</dbReference>
<dbReference type="EMBL" id="JAEFBJ010000001">
    <property type="protein sequence ID" value="KAG7660060.1"/>
    <property type="molecule type" value="Genomic_DNA"/>
</dbReference>
<feature type="domain" description="F-box" evidence="1">
    <location>
        <begin position="11"/>
        <end position="50"/>
    </location>
</feature>
<dbReference type="SMART" id="SM00256">
    <property type="entry name" value="FBOX"/>
    <property type="match status" value="1"/>
</dbReference>
<gene>
    <name evidence="3" type="ORF">ISN44_As01g068540</name>
</gene>
<evidence type="ECO:0000259" key="1">
    <source>
        <dbReference type="SMART" id="SM00256"/>
    </source>
</evidence>
<dbReference type="AlphaFoldDB" id="A0A8T2HLA1"/>
<proteinExistence type="predicted"/>
<name>A0A8T2HLA1_ARASU</name>